<dbReference type="PhylomeDB" id="A0A0A2KYM2"/>
<dbReference type="HOGENOM" id="CLU_3014895_0_0_1"/>
<dbReference type="EMBL" id="JQGA01000857">
    <property type="protein sequence ID" value="KGO72879.1"/>
    <property type="molecule type" value="Genomic_DNA"/>
</dbReference>
<dbReference type="OrthoDB" id="2960936at2759"/>
<proteinExistence type="predicted"/>
<evidence type="ECO:0000313" key="1">
    <source>
        <dbReference type="EMBL" id="KGO72879.1"/>
    </source>
</evidence>
<gene>
    <name evidence="1" type="ORF">PITC_079520</name>
</gene>
<evidence type="ECO:0000313" key="2">
    <source>
        <dbReference type="Proteomes" id="UP000030104"/>
    </source>
</evidence>
<accession>A0A0A2KYM2</accession>
<dbReference type="AlphaFoldDB" id="A0A0A2KYM2"/>
<protein>
    <submittedName>
        <fullName evidence="1">Uncharacterized protein</fullName>
    </submittedName>
</protein>
<reference evidence="1 2" key="1">
    <citation type="journal article" date="2015" name="Mol. Plant Microbe Interact.">
        <title>Genome, transcriptome, and functional analyses of Penicillium expansum provide new insights into secondary metabolism and pathogenicity.</title>
        <authorList>
            <person name="Ballester A.R."/>
            <person name="Marcet-Houben M."/>
            <person name="Levin E."/>
            <person name="Sela N."/>
            <person name="Selma-Lazaro C."/>
            <person name="Carmona L."/>
            <person name="Wisniewski M."/>
            <person name="Droby S."/>
            <person name="Gonzalez-Candelas L."/>
            <person name="Gabaldon T."/>
        </authorList>
    </citation>
    <scope>NUCLEOTIDE SEQUENCE [LARGE SCALE GENOMIC DNA]</scope>
    <source>
        <strain evidence="1 2">PHI-1</strain>
    </source>
</reference>
<comment type="caution">
    <text evidence="1">The sequence shown here is derived from an EMBL/GenBank/DDBJ whole genome shotgun (WGS) entry which is preliminary data.</text>
</comment>
<dbReference type="Proteomes" id="UP000030104">
    <property type="component" value="Unassembled WGS sequence"/>
</dbReference>
<sequence>MTVDMEKCKRIVQYFWDPEPRNDVPAASIWCLGREYPPPQPYSDPASESYSSEHAT</sequence>
<name>A0A0A2KYM2_PENIT</name>
<keyword evidence="2" id="KW-1185">Reference proteome</keyword>
<organism evidence="1 2">
    <name type="scientific">Penicillium italicum</name>
    <name type="common">Blue mold</name>
    <dbReference type="NCBI Taxonomy" id="40296"/>
    <lineage>
        <taxon>Eukaryota</taxon>
        <taxon>Fungi</taxon>
        <taxon>Dikarya</taxon>
        <taxon>Ascomycota</taxon>
        <taxon>Pezizomycotina</taxon>
        <taxon>Eurotiomycetes</taxon>
        <taxon>Eurotiomycetidae</taxon>
        <taxon>Eurotiales</taxon>
        <taxon>Aspergillaceae</taxon>
        <taxon>Penicillium</taxon>
    </lineage>
</organism>